<name>A0ACC2RPV2_9FUNG</name>
<keyword evidence="2" id="KW-1185">Reference proteome</keyword>
<protein>
    <submittedName>
        <fullName evidence="1">Uncharacterized protein</fullName>
    </submittedName>
</protein>
<dbReference type="EMBL" id="QTSX02006840">
    <property type="protein sequence ID" value="KAJ9052047.1"/>
    <property type="molecule type" value="Genomic_DNA"/>
</dbReference>
<comment type="caution">
    <text evidence="1">The sequence shown here is derived from an EMBL/GenBank/DDBJ whole genome shotgun (WGS) entry which is preliminary data.</text>
</comment>
<dbReference type="Proteomes" id="UP001165960">
    <property type="component" value="Unassembled WGS sequence"/>
</dbReference>
<evidence type="ECO:0000313" key="2">
    <source>
        <dbReference type="Proteomes" id="UP001165960"/>
    </source>
</evidence>
<evidence type="ECO:0000313" key="1">
    <source>
        <dbReference type="EMBL" id="KAJ9052047.1"/>
    </source>
</evidence>
<reference evidence="1" key="1">
    <citation type="submission" date="2022-04" db="EMBL/GenBank/DDBJ databases">
        <title>Genome of the entomopathogenic fungus Entomophthora muscae.</title>
        <authorList>
            <person name="Elya C."/>
            <person name="Lovett B.R."/>
            <person name="Lee E."/>
            <person name="Macias A.M."/>
            <person name="Hajek A.E."/>
            <person name="De Bivort B.L."/>
            <person name="Kasson M.T."/>
            <person name="De Fine Licht H.H."/>
            <person name="Stajich J.E."/>
        </authorList>
    </citation>
    <scope>NUCLEOTIDE SEQUENCE</scope>
    <source>
        <strain evidence="1">Berkeley</strain>
    </source>
</reference>
<accession>A0ACC2RPV2</accession>
<sequence>MAKNRVVFTLDNENDGPGTLTRWGKCPVNKTTVGSQLDFILIAGALENRTSYLIVCPSNVSDHIIVKVSIWTSKHPKLNWSTAPIRIDNSSSLETWAQEQESNPDPGFSWAAGPVDRRTACPHFSGIEPPQADTVNVGPCSETSQTKEILAPNGRLITAPNRVYTSNQSRANPGKRHGPAARSHDHNTKAR</sequence>
<gene>
    <name evidence="1" type="ORF">DSO57_1038087</name>
</gene>
<proteinExistence type="predicted"/>
<organism evidence="1 2">
    <name type="scientific">Entomophthora muscae</name>
    <dbReference type="NCBI Taxonomy" id="34485"/>
    <lineage>
        <taxon>Eukaryota</taxon>
        <taxon>Fungi</taxon>
        <taxon>Fungi incertae sedis</taxon>
        <taxon>Zoopagomycota</taxon>
        <taxon>Entomophthoromycotina</taxon>
        <taxon>Entomophthoromycetes</taxon>
        <taxon>Entomophthorales</taxon>
        <taxon>Entomophthoraceae</taxon>
        <taxon>Entomophthora</taxon>
    </lineage>
</organism>